<dbReference type="OMA" id="HGHFNCK"/>
<dbReference type="PROSITE" id="PS00375">
    <property type="entry name" value="UDPGT"/>
    <property type="match status" value="1"/>
</dbReference>
<dbReference type="EC" id="2.4.1.-" evidence="5"/>
<dbReference type="GO" id="GO:0080043">
    <property type="term" value="F:quercetin 3-O-glucosyltransferase activity"/>
    <property type="evidence" value="ECO:0007669"/>
    <property type="project" value="TreeGrafter"/>
</dbReference>
<evidence type="ECO:0000256" key="3">
    <source>
        <dbReference type="ARBA" id="ARBA00022679"/>
    </source>
</evidence>
<sequence length="499" mass="55942">MRMSGVGSVKMHAVVFAFPMQGHIIPTFNLAKKLAAKGVVVTIVYTHSCHARIIKSNDGRDPFADYATRAGLDIRSALVSDGLPLHFDRTLNGFELTNSLIYNMESHVEEFLRDLQSKEPPISCIIADTFFVWPRRIANKFGIPFVSFWTESVMVFCIFYNWDLLIKNGHHPFTGNEGEIIKYIPGAPSLKLTDLPSYLQEYDVSTPAHTLIFQAFQSARAADYIISNTVDELESRRIQELQLQSGIPFLSVGPLLPSSLLEDGMSKDDEMGSSMWAESDCTSWLDGKPKHSVIYVSFGSYANVSKAQIHEMAMGLLHSKRPFIWVLRRDIVGSDVHEDILPEGFLEESKEQGLVVEWLSQLDVLSHSSVGGFLTHCGWNSIMESLWFGVPMLAFPLVADQNTNCRLIVEEWGVGMRLGKCSRILNNMRSTLVEEEIAATIKQFMDMDGGVGTKIRRKVECVREVMKKAVTNGGSSHKNLDLFVEQFKGSDPFPFQSNQ</sequence>
<dbReference type="AlphaFoldDB" id="A0AA38G520"/>
<dbReference type="GO" id="GO:0080044">
    <property type="term" value="F:quercetin 7-O-glucosyltransferase activity"/>
    <property type="evidence" value="ECO:0007669"/>
    <property type="project" value="TreeGrafter"/>
</dbReference>
<dbReference type="Gene3D" id="3.40.50.2000">
    <property type="entry name" value="Glycogen Phosphorylase B"/>
    <property type="match status" value="2"/>
</dbReference>
<keyword evidence="3 4" id="KW-0808">Transferase</keyword>
<evidence type="ECO:0000256" key="1">
    <source>
        <dbReference type="ARBA" id="ARBA00009995"/>
    </source>
</evidence>
<reference evidence="6 7" key="1">
    <citation type="journal article" date="2021" name="Nat. Plants">
        <title>The Taxus genome provides insights into paclitaxel biosynthesis.</title>
        <authorList>
            <person name="Xiong X."/>
            <person name="Gou J."/>
            <person name="Liao Q."/>
            <person name="Li Y."/>
            <person name="Zhou Q."/>
            <person name="Bi G."/>
            <person name="Li C."/>
            <person name="Du R."/>
            <person name="Wang X."/>
            <person name="Sun T."/>
            <person name="Guo L."/>
            <person name="Liang H."/>
            <person name="Lu P."/>
            <person name="Wu Y."/>
            <person name="Zhang Z."/>
            <person name="Ro D.K."/>
            <person name="Shang Y."/>
            <person name="Huang S."/>
            <person name="Yan J."/>
        </authorList>
    </citation>
    <scope>NUCLEOTIDE SEQUENCE [LARGE SCALE GENOMIC DNA]</scope>
    <source>
        <strain evidence="6">Ta-2019</strain>
    </source>
</reference>
<evidence type="ECO:0000256" key="4">
    <source>
        <dbReference type="RuleBase" id="RU003718"/>
    </source>
</evidence>
<dbReference type="EMBL" id="JAHRHJ020000004">
    <property type="protein sequence ID" value="KAH9316959.1"/>
    <property type="molecule type" value="Genomic_DNA"/>
</dbReference>
<comment type="caution">
    <text evidence="6">The sequence shown here is derived from an EMBL/GenBank/DDBJ whole genome shotgun (WGS) entry which is preliminary data.</text>
</comment>
<dbReference type="FunFam" id="3.40.50.2000:FF:000078">
    <property type="entry name" value="Glycosyltransferase"/>
    <property type="match status" value="1"/>
</dbReference>
<dbReference type="SUPFAM" id="SSF53756">
    <property type="entry name" value="UDP-Glycosyltransferase/glycogen phosphorylase"/>
    <property type="match status" value="1"/>
</dbReference>
<dbReference type="InterPro" id="IPR002213">
    <property type="entry name" value="UDP_glucos_trans"/>
</dbReference>
<dbReference type="CDD" id="cd03784">
    <property type="entry name" value="GT1_Gtf-like"/>
    <property type="match status" value="1"/>
</dbReference>
<dbReference type="PANTHER" id="PTHR11926:SF774">
    <property type="entry name" value="UDP-GLYCOSYLTRANSFERASE 85A1-RELATED"/>
    <property type="match status" value="1"/>
</dbReference>
<evidence type="ECO:0000256" key="2">
    <source>
        <dbReference type="ARBA" id="ARBA00022676"/>
    </source>
</evidence>
<evidence type="ECO:0000313" key="7">
    <source>
        <dbReference type="Proteomes" id="UP000824469"/>
    </source>
</evidence>
<evidence type="ECO:0000313" key="6">
    <source>
        <dbReference type="EMBL" id="KAH9316959.1"/>
    </source>
</evidence>
<keyword evidence="2 4" id="KW-0328">Glycosyltransferase</keyword>
<gene>
    <name evidence="6" type="ORF">KI387_018728</name>
</gene>
<comment type="similarity">
    <text evidence="1 4">Belongs to the UDP-glycosyltransferase family.</text>
</comment>
<accession>A0AA38G520</accession>
<keyword evidence="7" id="KW-1185">Reference proteome</keyword>
<dbReference type="Pfam" id="PF00201">
    <property type="entry name" value="UDPGT"/>
    <property type="match status" value="1"/>
</dbReference>
<proteinExistence type="inferred from homology"/>
<evidence type="ECO:0000256" key="5">
    <source>
        <dbReference type="RuleBase" id="RU362057"/>
    </source>
</evidence>
<dbReference type="Proteomes" id="UP000824469">
    <property type="component" value="Unassembled WGS sequence"/>
</dbReference>
<organism evidence="6 7">
    <name type="scientific">Taxus chinensis</name>
    <name type="common">Chinese yew</name>
    <name type="synonym">Taxus wallichiana var. chinensis</name>
    <dbReference type="NCBI Taxonomy" id="29808"/>
    <lineage>
        <taxon>Eukaryota</taxon>
        <taxon>Viridiplantae</taxon>
        <taxon>Streptophyta</taxon>
        <taxon>Embryophyta</taxon>
        <taxon>Tracheophyta</taxon>
        <taxon>Spermatophyta</taxon>
        <taxon>Pinopsida</taxon>
        <taxon>Pinidae</taxon>
        <taxon>Conifers II</taxon>
        <taxon>Cupressales</taxon>
        <taxon>Taxaceae</taxon>
        <taxon>Taxus</taxon>
    </lineage>
</organism>
<protein>
    <recommendedName>
        <fullName evidence="5">Glycosyltransferase</fullName>
        <ecNumber evidence="5">2.4.1.-</ecNumber>
    </recommendedName>
</protein>
<dbReference type="InterPro" id="IPR035595">
    <property type="entry name" value="UDP_glycos_trans_CS"/>
</dbReference>
<name>A0AA38G520_TAXCH</name>
<dbReference type="PANTHER" id="PTHR11926">
    <property type="entry name" value="GLUCOSYL/GLUCURONOSYL TRANSFERASES"/>
    <property type="match status" value="1"/>
</dbReference>